<evidence type="ECO:0000256" key="8">
    <source>
        <dbReference type="ARBA" id="ARBA00023242"/>
    </source>
</evidence>
<comment type="subcellular location">
    <subcellularLocation>
        <location evidence="1">Nucleus</location>
    </subcellularLocation>
</comment>
<dbReference type="CDD" id="cd12148">
    <property type="entry name" value="fungal_TF_MHR"/>
    <property type="match status" value="1"/>
</dbReference>
<dbReference type="Pfam" id="PF00096">
    <property type="entry name" value="zf-C2H2"/>
    <property type="match status" value="2"/>
</dbReference>
<evidence type="ECO:0000256" key="9">
    <source>
        <dbReference type="PROSITE-ProRule" id="PRU00042"/>
    </source>
</evidence>
<reference evidence="13" key="1">
    <citation type="journal article" date="2017" name="Genome Biol.">
        <title>Comparative genomics reveals high biological diversity and specific adaptations in the industrially and medically important fungal genus Aspergillus.</title>
        <authorList>
            <person name="de Vries R.P."/>
            <person name="Riley R."/>
            <person name="Wiebenga A."/>
            <person name="Aguilar-Osorio G."/>
            <person name="Amillis S."/>
            <person name="Uchima C.A."/>
            <person name="Anderluh G."/>
            <person name="Asadollahi M."/>
            <person name="Askin M."/>
            <person name="Barry K."/>
            <person name="Battaglia E."/>
            <person name="Bayram O."/>
            <person name="Benocci T."/>
            <person name="Braus-Stromeyer S.A."/>
            <person name="Caldana C."/>
            <person name="Canovas D."/>
            <person name="Cerqueira G.C."/>
            <person name="Chen F."/>
            <person name="Chen W."/>
            <person name="Choi C."/>
            <person name="Clum A."/>
            <person name="Dos Santos R.A."/>
            <person name="Damasio A.R."/>
            <person name="Diallinas G."/>
            <person name="Emri T."/>
            <person name="Fekete E."/>
            <person name="Flipphi M."/>
            <person name="Freyberg S."/>
            <person name="Gallo A."/>
            <person name="Gournas C."/>
            <person name="Habgood R."/>
            <person name="Hainaut M."/>
            <person name="Harispe M.L."/>
            <person name="Henrissat B."/>
            <person name="Hilden K.S."/>
            <person name="Hope R."/>
            <person name="Hossain A."/>
            <person name="Karabika E."/>
            <person name="Karaffa L."/>
            <person name="Karanyi Z."/>
            <person name="Krasevec N."/>
            <person name="Kuo A."/>
            <person name="Kusch H."/>
            <person name="LaButti K."/>
            <person name="Lagendijk E.L."/>
            <person name="Lapidus A."/>
            <person name="Levasseur A."/>
            <person name="Lindquist E."/>
            <person name="Lipzen A."/>
            <person name="Logrieco A.F."/>
            <person name="MacCabe A."/>
            <person name="Maekelae M.R."/>
            <person name="Malavazi I."/>
            <person name="Melin P."/>
            <person name="Meyer V."/>
            <person name="Mielnichuk N."/>
            <person name="Miskei M."/>
            <person name="Molnar A.P."/>
            <person name="Mule G."/>
            <person name="Ngan C.Y."/>
            <person name="Orejas M."/>
            <person name="Orosz E."/>
            <person name="Ouedraogo J.P."/>
            <person name="Overkamp K.M."/>
            <person name="Park H.-S."/>
            <person name="Perrone G."/>
            <person name="Piumi F."/>
            <person name="Punt P.J."/>
            <person name="Ram A.F."/>
            <person name="Ramon A."/>
            <person name="Rauscher S."/>
            <person name="Record E."/>
            <person name="Riano-Pachon D.M."/>
            <person name="Robert V."/>
            <person name="Roehrig J."/>
            <person name="Ruller R."/>
            <person name="Salamov A."/>
            <person name="Salih N.S."/>
            <person name="Samson R.A."/>
            <person name="Sandor E."/>
            <person name="Sanguinetti M."/>
            <person name="Schuetze T."/>
            <person name="Sepcic K."/>
            <person name="Shelest E."/>
            <person name="Sherlock G."/>
            <person name="Sophianopoulou V."/>
            <person name="Squina F.M."/>
            <person name="Sun H."/>
            <person name="Susca A."/>
            <person name="Todd R.B."/>
            <person name="Tsang A."/>
            <person name="Unkles S.E."/>
            <person name="van de Wiele N."/>
            <person name="van Rossen-Uffink D."/>
            <person name="Oliveira J.V."/>
            <person name="Vesth T.C."/>
            <person name="Visser J."/>
            <person name="Yu J.-H."/>
            <person name="Zhou M."/>
            <person name="Andersen M.R."/>
            <person name="Archer D.B."/>
            <person name="Baker S.E."/>
            <person name="Benoit I."/>
            <person name="Brakhage A.A."/>
            <person name="Braus G.H."/>
            <person name="Fischer R."/>
            <person name="Frisvad J.C."/>
            <person name="Goldman G.H."/>
            <person name="Houbraken J."/>
            <person name="Oakley B."/>
            <person name="Pocsi I."/>
            <person name="Scazzocchio C."/>
            <person name="Seiboth B."/>
            <person name="vanKuyk P.A."/>
            <person name="Wortman J."/>
            <person name="Dyer P.S."/>
            <person name="Grigoriev I.V."/>
        </authorList>
    </citation>
    <scope>NUCLEOTIDE SEQUENCE [LARGE SCALE GENOMIC DNA]</scope>
    <source>
        <strain evidence="13">ITEM 5010</strain>
    </source>
</reference>
<dbReference type="VEuPathDB" id="FungiDB:ASPCADRAFT_9421"/>
<keyword evidence="4 9" id="KW-0863">Zinc-finger</keyword>
<organism evidence="12 13">
    <name type="scientific">Aspergillus carbonarius (strain ITEM 5010)</name>
    <dbReference type="NCBI Taxonomy" id="602072"/>
    <lineage>
        <taxon>Eukaryota</taxon>
        <taxon>Fungi</taxon>
        <taxon>Dikarya</taxon>
        <taxon>Ascomycota</taxon>
        <taxon>Pezizomycotina</taxon>
        <taxon>Eurotiomycetes</taxon>
        <taxon>Eurotiomycetidae</taxon>
        <taxon>Eurotiales</taxon>
        <taxon>Aspergillaceae</taxon>
        <taxon>Aspergillus</taxon>
        <taxon>Aspergillus subgen. Circumdati</taxon>
    </lineage>
</organism>
<dbReference type="OrthoDB" id="654211at2759"/>
<dbReference type="AlphaFoldDB" id="A0A1R3RAK6"/>
<evidence type="ECO:0000313" key="13">
    <source>
        <dbReference type="Proteomes" id="UP000188318"/>
    </source>
</evidence>
<dbReference type="GO" id="GO:0000785">
    <property type="term" value="C:chromatin"/>
    <property type="evidence" value="ECO:0007669"/>
    <property type="project" value="TreeGrafter"/>
</dbReference>
<dbReference type="OMA" id="FDGFYPH"/>
<feature type="compositionally biased region" description="Basic and acidic residues" evidence="10">
    <location>
        <begin position="146"/>
        <end position="159"/>
    </location>
</feature>
<dbReference type="PROSITE" id="PS00028">
    <property type="entry name" value="ZINC_FINGER_C2H2_1"/>
    <property type="match status" value="1"/>
</dbReference>
<dbReference type="EMBL" id="KV907510">
    <property type="protein sequence ID" value="OOF91493.1"/>
    <property type="molecule type" value="Genomic_DNA"/>
</dbReference>
<keyword evidence="2" id="KW-0479">Metal-binding</keyword>
<evidence type="ECO:0000256" key="3">
    <source>
        <dbReference type="ARBA" id="ARBA00022737"/>
    </source>
</evidence>
<dbReference type="GO" id="GO:0006351">
    <property type="term" value="P:DNA-templated transcription"/>
    <property type="evidence" value="ECO:0007669"/>
    <property type="project" value="InterPro"/>
</dbReference>
<keyword evidence="7" id="KW-0804">Transcription</keyword>
<proteinExistence type="predicted"/>
<keyword evidence="5" id="KW-0862">Zinc</keyword>
<evidence type="ECO:0000256" key="4">
    <source>
        <dbReference type="ARBA" id="ARBA00022771"/>
    </source>
</evidence>
<evidence type="ECO:0000259" key="11">
    <source>
        <dbReference type="PROSITE" id="PS50157"/>
    </source>
</evidence>
<name>A0A1R3RAK6_ASPC5</name>
<protein>
    <recommendedName>
        <fullName evidence="11">C2H2-type domain-containing protein</fullName>
    </recommendedName>
</protein>
<evidence type="ECO:0000313" key="12">
    <source>
        <dbReference type="EMBL" id="OOF91493.1"/>
    </source>
</evidence>
<feature type="domain" description="C2H2-type" evidence="11">
    <location>
        <begin position="43"/>
        <end position="65"/>
    </location>
</feature>
<evidence type="ECO:0000256" key="6">
    <source>
        <dbReference type="ARBA" id="ARBA00023015"/>
    </source>
</evidence>
<dbReference type="Proteomes" id="UP000188318">
    <property type="component" value="Unassembled WGS sequence"/>
</dbReference>
<dbReference type="InterPro" id="IPR013087">
    <property type="entry name" value="Znf_C2H2_type"/>
</dbReference>
<dbReference type="PANTHER" id="PTHR40626">
    <property type="entry name" value="MIP31509P"/>
    <property type="match status" value="1"/>
</dbReference>
<dbReference type="InterPro" id="IPR051059">
    <property type="entry name" value="VerF-like"/>
</dbReference>
<dbReference type="PROSITE" id="PS50157">
    <property type="entry name" value="ZINC_FINGER_C2H2_2"/>
    <property type="match status" value="2"/>
</dbReference>
<gene>
    <name evidence="12" type="ORF">ASPCADRAFT_9421</name>
</gene>
<dbReference type="SMART" id="SM00355">
    <property type="entry name" value="ZnF_C2H2"/>
    <property type="match status" value="2"/>
</dbReference>
<dbReference type="Pfam" id="PF04082">
    <property type="entry name" value="Fungal_trans"/>
    <property type="match status" value="1"/>
</dbReference>
<evidence type="ECO:0000256" key="2">
    <source>
        <dbReference type="ARBA" id="ARBA00022723"/>
    </source>
</evidence>
<dbReference type="Gene3D" id="3.30.160.60">
    <property type="entry name" value="Classic Zinc Finger"/>
    <property type="match status" value="2"/>
</dbReference>
<evidence type="ECO:0000256" key="10">
    <source>
        <dbReference type="SAM" id="MobiDB-lite"/>
    </source>
</evidence>
<keyword evidence="13" id="KW-1185">Reference proteome</keyword>
<dbReference type="InterPro" id="IPR007219">
    <property type="entry name" value="XnlR_reg_dom"/>
</dbReference>
<feature type="region of interest" description="Disordered" evidence="10">
    <location>
        <begin position="138"/>
        <end position="159"/>
    </location>
</feature>
<evidence type="ECO:0000256" key="5">
    <source>
        <dbReference type="ARBA" id="ARBA00022833"/>
    </source>
</evidence>
<dbReference type="STRING" id="602072.A0A1R3RAK6"/>
<keyword evidence="6" id="KW-0805">Transcription regulation</keyword>
<feature type="domain" description="C2H2-type" evidence="11">
    <location>
        <begin position="11"/>
        <end position="38"/>
    </location>
</feature>
<dbReference type="SUPFAM" id="SSF57667">
    <property type="entry name" value="beta-beta-alpha zinc fingers"/>
    <property type="match status" value="1"/>
</dbReference>
<dbReference type="PANTHER" id="PTHR40626:SF10">
    <property type="entry name" value="C2H2-TYPE DOMAIN-CONTAINING PROTEIN"/>
    <property type="match status" value="1"/>
</dbReference>
<accession>A0A1R3RAK6</accession>
<dbReference type="GO" id="GO:0005634">
    <property type="term" value="C:nucleus"/>
    <property type="evidence" value="ECO:0007669"/>
    <property type="project" value="UniProtKB-SubCell"/>
</dbReference>
<evidence type="ECO:0000256" key="7">
    <source>
        <dbReference type="ARBA" id="ARBA00023163"/>
    </source>
</evidence>
<dbReference type="InterPro" id="IPR036236">
    <property type="entry name" value="Znf_C2H2_sf"/>
</dbReference>
<dbReference type="GO" id="GO:0000981">
    <property type="term" value="F:DNA-binding transcription factor activity, RNA polymerase II-specific"/>
    <property type="evidence" value="ECO:0007669"/>
    <property type="project" value="InterPro"/>
</dbReference>
<keyword evidence="8" id="KW-0539">Nucleus</keyword>
<keyword evidence="3" id="KW-0677">Repeat</keyword>
<sequence>MPHTADAERSRTCPYCRREFRRLDHLQRHVRLHTHEKPSACHCGEAFTRRDLLRRHQRIAHQDRPVAPTPTIPSLLAQQQQSDNHPSLSTIHNAVPEALDLSYPLEDFTSFIDNMGLALDPDSLLNLDSLLPERERVFNASQAENDSTKTPRPEYDEDPKPTAVYMPLLRITEKQHTKILQALAPFQHLLPNFTLPSRESLTRFLNAWFDGVYVHMPFMHGPSFHPDQQPVELILAMAAAGAQHRYEHRKGRLLFYAAKTIFQERQRWKEADAMNGHQFASLTPVTADLDATRPSATDDIRCLLNLMIFATWQRDPGFVRDACDWQSLLVRLLRESGLVETNIPNSATLGWQPWLHRELDRRVKLFAFSLLNLQSIAYNLPPILPSSEMNLRLPCTCNEWRTIDETHWKQVRHDLRHEQPFFQDALGYFLQQSNAPSALTPTPSPAAHLILIHGLLHRILLTRQAFICSPVPQVEIFEAALHRWTSTWQLAPESSLDPLNPNGPIPFTSTALLGLAYTRLHLDLGPCRALATRDARKIADALVHSEPLVRCPGLLSGLLHATHALSIPVKLGVEFVSRSQGFVWSIQHALCGMEFAVLVSKWLHAVGRSQQEAYPLEEHETRLLNWIRRIVEEGRASLDDDGPVSDHLDCYQLAYFVVTLWARIMRGNAQWPFLDIIGQSLDLYASALTGASLDRGE</sequence>
<dbReference type="GO" id="GO:0000978">
    <property type="term" value="F:RNA polymerase II cis-regulatory region sequence-specific DNA binding"/>
    <property type="evidence" value="ECO:0007669"/>
    <property type="project" value="InterPro"/>
</dbReference>
<evidence type="ECO:0000256" key="1">
    <source>
        <dbReference type="ARBA" id="ARBA00004123"/>
    </source>
</evidence>
<dbReference type="GO" id="GO:0008270">
    <property type="term" value="F:zinc ion binding"/>
    <property type="evidence" value="ECO:0007669"/>
    <property type="project" value="UniProtKB-KW"/>
</dbReference>